<dbReference type="InterPro" id="IPR006868">
    <property type="entry name" value="DUF630"/>
</dbReference>
<feature type="region of interest" description="Disordered" evidence="1">
    <location>
        <begin position="192"/>
        <end position="218"/>
    </location>
</feature>
<keyword evidence="5" id="KW-1185">Reference proteome</keyword>
<evidence type="ECO:0000259" key="2">
    <source>
        <dbReference type="Pfam" id="PF04782"/>
    </source>
</evidence>
<sequence>MGVSNSKIDEDKALTLCRERKRFVKQALDGRFLLAAAHVSYVDSLRNTGSVLTKFVEVLDETSQHASTSTEFEPHSFPVKRNSHLSNTSLSPAQHVGVVNEPFSPTHSPPPSGRFHVNHMAAARINSITIEERPPVLLEATVQTLSPMRFSGSHSNENSLHVNHMKTSKIPSITFEERLPTPGRAIVEASSSLKSLQPHSEENSSSDAPPPGTPPWDYFGLFHPLDNQFSIGEGKVHGHGFDGVDDIRHLSEEEGIPELEDEGEQASSHDKGHDSMDSGDDFDQISDAPFVQIYKNRNDGLVDPSTNASLAIPSADNIAFENDEENGENIGPNIGLHHIEETSLVKFLRTSSTTVARPMNGKEKENGSDSNSNEEFLSCIKEIEALFVKAGDCGGEVQRMLEANKLQFRPLFTEEIAHKWKASTFLTACFTCGKEEVHFSQAPASNEMKYLTWPGSMSSRSSSSRIPFGTASKDDADDLSGNLFGSTCMNSGSHASTLDRLYAWERKLYDEVKASGFIRREYDLKCRMLRLQDSRAESTYRIDKTRAAVKDLHSRIKVAIHRISSISKSIEELRDKELQPQLEELIGGLTRMWEMMLECHKNQHKIISDASHKNICKVSVHSDSHRQATMLVQFELNSLCSSFTKWIAAHKSYLQAINNWLLKCVLMAPAPKQKSSRRRQFSPRADIAPPIFVTCRDWLALMDVLDVEQVEDAISDLTKVTALFMPHTEKGKGSLISTFSFSRSFKGGEQYEEIEKNEVSVDWSLNYDSLQSGLVVFFDRLKSFAESSLVKYKDLQASINEARSRYYENSDIHR</sequence>
<evidence type="ECO:0000313" key="5">
    <source>
        <dbReference type="Proteomes" id="UP001552299"/>
    </source>
</evidence>
<dbReference type="AlphaFoldDB" id="A0ABD0VET0"/>
<name>A0ABD0VET0_DENTH</name>
<feature type="compositionally biased region" description="Basic and acidic residues" evidence="1">
    <location>
        <begin position="267"/>
        <end position="276"/>
    </location>
</feature>
<evidence type="ECO:0000259" key="3">
    <source>
        <dbReference type="Pfam" id="PF04783"/>
    </source>
</evidence>
<dbReference type="PANTHER" id="PTHR21450">
    <property type="entry name" value="PROTEIN ALTERED PHOSPHATE STARVATION RESPONSE 1"/>
    <property type="match status" value="1"/>
</dbReference>
<reference evidence="4 5" key="1">
    <citation type="journal article" date="2024" name="Plant Biotechnol. J.">
        <title>Dendrobium thyrsiflorum genome and its molecular insights into genes involved in important horticultural traits.</title>
        <authorList>
            <person name="Chen B."/>
            <person name="Wang J.Y."/>
            <person name="Zheng P.J."/>
            <person name="Li K.L."/>
            <person name="Liang Y.M."/>
            <person name="Chen X.F."/>
            <person name="Zhang C."/>
            <person name="Zhao X."/>
            <person name="He X."/>
            <person name="Zhang G.Q."/>
            <person name="Liu Z.J."/>
            <person name="Xu Q."/>
        </authorList>
    </citation>
    <scope>NUCLEOTIDE SEQUENCE [LARGE SCALE GENOMIC DNA]</scope>
    <source>
        <strain evidence="4">GZMU011</strain>
    </source>
</reference>
<dbReference type="Pfam" id="PF04783">
    <property type="entry name" value="DUF630"/>
    <property type="match status" value="1"/>
</dbReference>
<feature type="region of interest" description="Disordered" evidence="1">
    <location>
        <begin position="64"/>
        <end position="89"/>
    </location>
</feature>
<feature type="domain" description="DUF632" evidence="2">
    <location>
        <begin position="377"/>
        <end position="720"/>
    </location>
</feature>
<comment type="caution">
    <text evidence="4">The sequence shown here is derived from an EMBL/GenBank/DDBJ whole genome shotgun (WGS) entry which is preliminary data.</text>
</comment>
<feature type="domain" description="DUF630" evidence="3">
    <location>
        <begin position="1"/>
        <end position="57"/>
    </location>
</feature>
<feature type="compositionally biased region" description="Polar residues" evidence="1">
    <location>
        <begin position="192"/>
        <end position="207"/>
    </location>
</feature>
<dbReference type="Proteomes" id="UP001552299">
    <property type="component" value="Unassembled WGS sequence"/>
</dbReference>
<proteinExistence type="predicted"/>
<dbReference type="PANTHER" id="PTHR21450:SF6">
    <property type="entry name" value="EXPRESSED PROTEIN"/>
    <property type="match status" value="1"/>
</dbReference>
<organism evidence="4 5">
    <name type="scientific">Dendrobium thyrsiflorum</name>
    <name type="common">Pinecone-like raceme dendrobium</name>
    <name type="synonym">Orchid</name>
    <dbReference type="NCBI Taxonomy" id="117978"/>
    <lineage>
        <taxon>Eukaryota</taxon>
        <taxon>Viridiplantae</taxon>
        <taxon>Streptophyta</taxon>
        <taxon>Embryophyta</taxon>
        <taxon>Tracheophyta</taxon>
        <taxon>Spermatophyta</taxon>
        <taxon>Magnoliopsida</taxon>
        <taxon>Liliopsida</taxon>
        <taxon>Asparagales</taxon>
        <taxon>Orchidaceae</taxon>
        <taxon>Epidendroideae</taxon>
        <taxon>Malaxideae</taxon>
        <taxon>Dendrobiinae</taxon>
        <taxon>Dendrobium</taxon>
    </lineage>
</organism>
<dbReference type="InterPro" id="IPR006867">
    <property type="entry name" value="DUF632"/>
</dbReference>
<feature type="region of interest" description="Disordered" evidence="1">
    <location>
        <begin position="258"/>
        <end position="283"/>
    </location>
</feature>
<evidence type="ECO:0000313" key="4">
    <source>
        <dbReference type="EMBL" id="KAL0923210.1"/>
    </source>
</evidence>
<gene>
    <name evidence="4" type="ORF">M5K25_007255</name>
</gene>
<evidence type="ECO:0000256" key="1">
    <source>
        <dbReference type="SAM" id="MobiDB-lite"/>
    </source>
</evidence>
<dbReference type="EMBL" id="JANQDX010000006">
    <property type="protein sequence ID" value="KAL0923210.1"/>
    <property type="molecule type" value="Genomic_DNA"/>
</dbReference>
<protein>
    <submittedName>
        <fullName evidence="4">Uncharacterized protein</fullName>
    </submittedName>
</protein>
<dbReference type="Pfam" id="PF04782">
    <property type="entry name" value="DUF632"/>
    <property type="match status" value="1"/>
</dbReference>
<accession>A0ABD0VET0</accession>